<keyword evidence="3" id="KW-1185">Reference proteome</keyword>
<feature type="transmembrane region" description="Helical" evidence="1">
    <location>
        <begin position="49"/>
        <end position="70"/>
    </location>
</feature>
<evidence type="ECO:0000313" key="3">
    <source>
        <dbReference type="Proteomes" id="UP000253551"/>
    </source>
</evidence>
<evidence type="ECO:0000313" key="2">
    <source>
        <dbReference type="EMBL" id="RCH89597.1"/>
    </source>
</evidence>
<protein>
    <submittedName>
        <fullName evidence="2">Uncharacterized protein</fullName>
    </submittedName>
</protein>
<dbReference type="AlphaFoldDB" id="A0A367JI45"/>
<reference evidence="2 3" key="1">
    <citation type="journal article" date="2018" name="G3 (Bethesda)">
        <title>Phylogenetic and Phylogenomic Definition of Rhizopus Species.</title>
        <authorList>
            <person name="Gryganskyi A.P."/>
            <person name="Golan J."/>
            <person name="Dolatabadi S."/>
            <person name="Mondo S."/>
            <person name="Robb S."/>
            <person name="Idnurm A."/>
            <person name="Muszewska A."/>
            <person name="Steczkiewicz K."/>
            <person name="Masonjones S."/>
            <person name="Liao H.L."/>
            <person name="Gajdeczka M.T."/>
            <person name="Anike F."/>
            <person name="Vuek A."/>
            <person name="Anishchenko I.M."/>
            <person name="Voigt K."/>
            <person name="de Hoog G.S."/>
            <person name="Smith M.E."/>
            <person name="Heitman J."/>
            <person name="Vilgalys R."/>
            <person name="Stajich J.E."/>
        </authorList>
    </citation>
    <scope>NUCLEOTIDE SEQUENCE [LARGE SCALE GENOMIC DNA]</scope>
    <source>
        <strain evidence="2 3">LSU 92-RS-03</strain>
    </source>
</reference>
<comment type="caution">
    <text evidence="2">The sequence shown here is derived from an EMBL/GenBank/DDBJ whole genome shotgun (WGS) entry which is preliminary data.</text>
</comment>
<keyword evidence="1" id="KW-0472">Membrane</keyword>
<dbReference type="OrthoDB" id="2103474at2759"/>
<organism evidence="2 3">
    <name type="scientific">Rhizopus stolonifer</name>
    <name type="common">Rhizopus nigricans</name>
    <dbReference type="NCBI Taxonomy" id="4846"/>
    <lineage>
        <taxon>Eukaryota</taxon>
        <taxon>Fungi</taxon>
        <taxon>Fungi incertae sedis</taxon>
        <taxon>Mucoromycota</taxon>
        <taxon>Mucoromycotina</taxon>
        <taxon>Mucoromycetes</taxon>
        <taxon>Mucorales</taxon>
        <taxon>Mucorineae</taxon>
        <taxon>Rhizopodaceae</taxon>
        <taxon>Rhizopus</taxon>
    </lineage>
</organism>
<dbReference type="PANTHER" id="PTHR35519">
    <property type="entry name" value="MEMBRANE PROTEINS"/>
    <property type="match status" value="1"/>
</dbReference>
<gene>
    <name evidence="2" type="ORF">CU098_004234</name>
</gene>
<sequence length="160" mass="18539">MSMLWRRKATPEQVELPERDAKILQVYTRKVQKFDQMFKVCCCWIGYDILLEFIPIVGKVISFMFALSLYNLACSADLPKAVKKKMMYHISVDFLLGLIPILGILLDMLYQAHSKNARILKKFLYERARKNNVKKAEEEAMNVINEDAPSGSENVFSRAR</sequence>
<dbReference type="Pfam" id="PF13430">
    <property type="entry name" value="DUF4112"/>
    <property type="match status" value="1"/>
</dbReference>
<keyword evidence="1" id="KW-1133">Transmembrane helix</keyword>
<dbReference type="EMBL" id="PJQM01003307">
    <property type="protein sequence ID" value="RCH89597.1"/>
    <property type="molecule type" value="Genomic_DNA"/>
</dbReference>
<keyword evidence="1" id="KW-0812">Transmembrane</keyword>
<name>A0A367JI45_RHIST</name>
<dbReference type="STRING" id="4846.A0A367JI45"/>
<dbReference type="PANTHER" id="PTHR35519:SF2">
    <property type="entry name" value="PH DOMAIN PROTEIN"/>
    <property type="match status" value="1"/>
</dbReference>
<feature type="transmembrane region" description="Helical" evidence="1">
    <location>
        <begin position="90"/>
        <end position="110"/>
    </location>
</feature>
<evidence type="ECO:0000256" key="1">
    <source>
        <dbReference type="SAM" id="Phobius"/>
    </source>
</evidence>
<proteinExistence type="predicted"/>
<dbReference type="Proteomes" id="UP000253551">
    <property type="component" value="Unassembled WGS sequence"/>
</dbReference>
<dbReference type="InterPro" id="IPR025187">
    <property type="entry name" value="DUF4112"/>
</dbReference>
<accession>A0A367JI45</accession>